<dbReference type="Gene3D" id="3.40.50.1010">
    <property type="entry name" value="5'-nuclease"/>
    <property type="match status" value="1"/>
</dbReference>
<evidence type="ECO:0000313" key="3">
    <source>
        <dbReference type="EMBL" id="OGF98693.1"/>
    </source>
</evidence>
<comment type="caution">
    <text evidence="3">The sequence shown here is derived from an EMBL/GenBank/DDBJ whole genome shotgun (WGS) entry which is preliminary data.</text>
</comment>
<evidence type="ECO:0000313" key="4">
    <source>
        <dbReference type="Proteomes" id="UP000177396"/>
    </source>
</evidence>
<gene>
    <name evidence="3" type="ORF">A2153_01395</name>
</gene>
<keyword evidence="1" id="KW-0460">Magnesium</keyword>
<proteinExistence type="predicted"/>
<name>A0A1F5YEX6_9BACT</name>
<dbReference type="EMBL" id="MFJB01000090">
    <property type="protein sequence ID" value="OGF98693.1"/>
    <property type="molecule type" value="Genomic_DNA"/>
</dbReference>
<dbReference type="Proteomes" id="UP000177396">
    <property type="component" value="Unassembled WGS sequence"/>
</dbReference>
<dbReference type="SUPFAM" id="SSF88723">
    <property type="entry name" value="PIN domain-like"/>
    <property type="match status" value="1"/>
</dbReference>
<evidence type="ECO:0000256" key="1">
    <source>
        <dbReference type="ARBA" id="ARBA00022842"/>
    </source>
</evidence>
<dbReference type="InterPro" id="IPR002716">
    <property type="entry name" value="PIN_dom"/>
</dbReference>
<dbReference type="PANTHER" id="PTHR35901">
    <property type="entry name" value="RIBONUCLEASE VAPC3"/>
    <property type="match status" value="1"/>
</dbReference>
<evidence type="ECO:0000259" key="2">
    <source>
        <dbReference type="Pfam" id="PF01850"/>
    </source>
</evidence>
<dbReference type="AlphaFoldDB" id="A0A1F5YEX6"/>
<dbReference type="InterPro" id="IPR051619">
    <property type="entry name" value="TypeII_TA_RNase_PINc/VapC"/>
</dbReference>
<reference evidence="3 4" key="1">
    <citation type="journal article" date="2016" name="Nat. Commun.">
        <title>Thousands of microbial genomes shed light on interconnected biogeochemical processes in an aquifer system.</title>
        <authorList>
            <person name="Anantharaman K."/>
            <person name="Brown C.T."/>
            <person name="Hug L.A."/>
            <person name="Sharon I."/>
            <person name="Castelle C.J."/>
            <person name="Probst A.J."/>
            <person name="Thomas B.C."/>
            <person name="Singh A."/>
            <person name="Wilkins M.J."/>
            <person name="Karaoz U."/>
            <person name="Brodie E.L."/>
            <person name="Williams K.H."/>
            <person name="Hubbard S.S."/>
            <person name="Banfield J.F."/>
        </authorList>
    </citation>
    <scope>NUCLEOTIDE SEQUENCE [LARGE SCALE GENOMIC DNA]</scope>
</reference>
<dbReference type="InterPro" id="IPR044153">
    <property type="entry name" value="PIN_Pae0151-like"/>
</dbReference>
<dbReference type="CDD" id="cd09873">
    <property type="entry name" value="PIN_Pae0151-like"/>
    <property type="match status" value="1"/>
</dbReference>
<protein>
    <recommendedName>
        <fullName evidence="2">PIN domain-containing protein</fullName>
    </recommendedName>
</protein>
<dbReference type="Pfam" id="PF01850">
    <property type="entry name" value="PIN"/>
    <property type="match status" value="1"/>
</dbReference>
<dbReference type="InterPro" id="IPR029060">
    <property type="entry name" value="PIN-like_dom_sf"/>
</dbReference>
<accession>A0A1F5YEX6</accession>
<feature type="domain" description="PIN" evidence="2">
    <location>
        <begin position="2"/>
        <end position="122"/>
    </location>
</feature>
<sequence>MIVVDASVAIKWIEKEEDSEKAVLLQKSHLLKQNEIIVPQLIYFEIANTLSTKSKVEEKYIELGINIVYNTDLKIEQLEKVDLLKASNLAKKYKTSVYDMIYAVVAKKYDTILITTDEKFIQKTKFSYVKLLSEYTAGTKT</sequence>
<dbReference type="PANTHER" id="PTHR35901:SF1">
    <property type="entry name" value="EXONUCLEASE VAPC9"/>
    <property type="match status" value="1"/>
</dbReference>
<organism evidence="3 4">
    <name type="scientific">Candidatus Gottesmanbacteria bacterium RBG_16_38_7b</name>
    <dbReference type="NCBI Taxonomy" id="1798372"/>
    <lineage>
        <taxon>Bacteria</taxon>
        <taxon>Candidatus Gottesmaniibacteriota</taxon>
    </lineage>
</organism>